<keyword evidence="9" id="KW-1185">Reference proteome</keyword>
<dbReference type="GO" id="GO:0005975">
    <property type="term" value="P:carbohydrate metabolic process"/>
    <property type="evidence" value="ECO:0007669"/>
    <property type="project" value="InterPro"/>
</dbReference>
<organism evidence="8 9">
    <name type="scientific">Platanthera zijinensis</name>
    <dbReference type="NCBI Taxonomy" id="2320716"/>
    <lineage>
        <taxon>Eukaryota</taxon>
        <taxon>Viridiplantae</taxon>
        <taxon>Streptophyta</taxon>
        <taxon>Embryophyta</taxon>
        <taxon>Tracheophyta</taxon>
        <taxon>Spermatophyta</taxon>
        <taxon>Magnoliopsida</taxon>
        <taxon>Liliopsida</taxon>
        <taxon>Asparagales</taxon>
        <taxon>Orchidaceae</taxon>
        <taxon>Orchidoideae</taxon>
        <taxon>Orchideae</taxon>
        <taxon>Orchidinae</taxon>
        <taxon>Platanthera</taxon>
    </lineage>
</organism>
<feature type="domain" description="Glucosamine/galactosamine-6-phosphate isomerase" evidence="7">
    <location>
        <begin position="46"/>
        <end position="275"/>
    </location>
</feature>
<dbReference type="AlphaFoldDB" id="A0AAP0C2S9"/>
<accession>A0AAP0C2S9</accession>
<dbReference type="InterPro" id="IPR039104">
    <property type="entry name" value="6PGL"/>
</dbReference>
<dbReference type="Pfam" id="PF01182">
    <property type="entry name" value="Glucosamine_iso"/>
    <property type="match status" value="1"/>
</dbReference>
<keyword evidence="6" id="KW-0732">Signal</keyword>
<dbReference type="GO" id="GO:0006098">
    <property type="term" value="P:pentose-phosphate shunt"/>
    <property type="evidence" value="ECO:0007669"/>
    <property type="project" value="InterPro"/>
</dbReference>
<dbReference type="PANTHER" id="PTHR11054:SF18">
    <property type="entry name" value="6-PHOSPHOGLUCONOLACTONASE-RELATED"/>
    <property type="match status" value="1"/>
</dbReference>
<dbReference type="GO" id="GO:0017057">
    <property type="term" value="F:6-phosphogluconolactonase activity"/>
    <property type="evidence" value="ECO:0007669"/>
    <property type="project" value="UniProtKB-EC"/>
</dbReference>
<proteinExistence type="inferred from homology"/>
<feature type="chain" id="PRO_5042973303" description="Probable 6-phosphogluconolactonase" evidence="6">
    <location>
        <begin position="26"/>
        <end position="288"/>
    </location>
</feature>
<gene>
    <name evidence="8" type="ORF">KSP39_PZI000767</name>
</gene>
<sequence length="288" mass="32623">MRCVRPSSNRIFFFLLCFLPASLQSDRQRPPAMSWERKDVKIFGTDELAEGLAKHTAALSHKFAHHRRAFTVVLSGGYLIEKLRKLVEPPYVHEIDWSKWHIFWVDERVVKKTDPDSNYKLALDGFLSLVPIPANQIYSINDEVDAKQAAEDYEAKLKELVAHGVVEISPETNFPRFDLMLLGMGPDGHLASLFPHHPLLHERKKWVTFLEDSPKPPPVRITFTFPVIDASAYIFMVVAGSGEVDAVAKAIQGNASGDELLPVQRVRLENGEFTWFLDTLAASKLRSF</sequence>
<protein>
    <recommendedName>
        <fullName evidence="5">Probable 6-phosphogluconolactonase</fullName>
        <ecNumber evidence="5">3.1.1.31</ecNumber>
    </recommendedName>
</protein>
<dbReference type="PANTHER" id="PTHR11054">
    <property type="entry name" value="6-PHOSPHOGLUCONOLACTONASE"/>
    <property type="match status" value="1"/>
</dbReference>
<dbReference type="InterPro" id="IPR006148">
    <property type="entry name" value="Glc/Gal-6P_isomerase"/>
</dbReference>
<comment type="caution">
    <text evidence="8">The sequence shown here is derived from an EMBL/GenBank/DDBJ whole genome shotgun (WGS) entry which is preliminary data.</text>
</comment>
<feature type="signal peptide" evidence="6">
    <location>
        <begin position="1"/>
        <end position="25"/>
    </location>
</feature>
<dbReference type="EMBL" id="JBBWWQ010000001">
    <property type="protein sequence ID" value="KAK8957292.1"/>
    <property type="molecule type" value="Genomic_DNA"/>
</dbReference>
<evidence type="ECO:0000313" key="8">
    <source>
        <dbReference type="EMBL" id="KAK8957292.1"/>
    </source>
</evidence>
<dbReference type="SUPFAM" id="SSF100950">
    <property type="entry name" value="NagB/RpiA/CoA transferase-like"/>
    <property type="match status" value="1"/>
</dbReference>
<evidence type="ECO:0000256" key="1">
    <source>
        <dbReference type="ARBA" id="ARBA00000832"/>
    </source>
</evidence>
<dbReference type="FunFam" id="3.40.50.1360:FF:000005">
    <property type="entry name" value="6-phosphogluconolactonase"/>
    <property type="match status" value="1"/>
</dbReference>
<dbReference type="CDD" id="cd01400">
    <property type="entry name" value="6PGL"/>
    <property type="match status" value="1"/>
</dbReference>
<dbReference type="NCBIfam" id="TIGR01198">
    <property type="entry name" value="pgl"/>
    <property type="match status" value="1"/>
</dbReference>
<evidence type="ECO:0000256" key="2">
    <source>
        <dbReference type="ARBA" id="ARBA00004961"/>
    </source>
</evidence>
<evidence type="ECO:0000256" key="4">
    <source>
        <dbReference type="ARBA" id="ARBA00022801"/>
    </source>
</evidence>
<keyword evidence="4" id="KW-0378">Hydrolase</keyword>
<evidence type="ECO:0000256" key="6">
    <source>
        <dbReference type="SAM" id="SignalP"/>
    </source>
</evidence>
<dbReference type="InterPro" id="IPR005900">
    <property type="entry name" value="6-phosphogluconolactonase_DevB"/>
</dbReference>
<dbReference type="EC" id="3.1.1.31" evidence="5"/>
<evidence type="ECO:0000256" key="5">
    <source>
        <dbReference type="RuleBase" id="RU365095"/>
    </source>
</evidence>
<evidence type="ECO:0000256" key="3">
    <source>
        <dbReference type="ARBA" id="ARBA00010662"/>
    </source>
</evidence>
<dbReference type="Proteomes" id="UP001418222">
    <property type="component" value="Unassembled WGS sequence"/>
</dbReference>
<dbReference type="InterPro" id="IPR037171">
    <property type="entry name" value="NagB/RpiA_transferase-like"/>
</dbReference>
<evidence type="ECO:0000259" key="7">
    <source>
        <dbReference type="Pfam" id="PF01182"/>
    </source>
</evidence>
<comment type="similarity">
    <text evidence="3 5">Belongs to the glucosamine/galactosamine-6-phosphate isomerase family. 6-phosphogluconolactonase subfamily.</text>
</comment>
<comment type="pathway">
    <text evidence="2">Carbohydrate degradation; pentose phosphate pathway; D-ribulose 5-phosphate from D-glucose 6-phosphate (oxidative stage): step 2/3.</text>
</comment>
<comment type="catalytic activity">
    <reaction evidence="1 5">
        <text>6-phospho-D-glucono-1,5-lactone + H2O = 6-phospho-D-gluconate + H(+)</text>
        <dbReference type="Rhea" id="RHEA:12556"/>
        <dbReference type="ChEBI" id="CHEBI:15377"/>
        <dbReference type="ChEBI" id="CHEBI:15378"/>
        <dbReference type="ChEBI" id="CHEBI:57955"/>
        <dbReference type="ChEBI" id="CHEBI:58759"/>
        <dbReference type="EC" id="3.1.1.31"/>
    </reaction>
</comment>
<evidence type="ECO:0000313" key="9">
    <source>
        <dbReference type="Proteomes" id="UP001418222"/>
    </source>
</evidence>
<reference evidence="8 9" key="1">
    <citation type="journal article" date="2022" name="Nat. Plants">
        <title>Genomes of leafy and leafless Platanthera orchids illuminate the evolution of mycoheterotrophy.</title>
        <authorList>
            <person name="Li M.H."/>
            <person name="Liu K.W."/>
            <person name="Li Z."/>
            <person name="Lu H.C."/>
            <person name="Ye Q.L."/>
            <person name="Zhang D."/>
            <person name="Wang J.Y."/>
            <person name="Li Y.F."/>
            <person name="Zhong Z.M."/>
            <person name="Liu X."/>
            <person name="Yu X."/>
            <person name="Liu D.K."/>
            <person name="Tu X.D."/>
            <person name="Liu B."/>
            <person name="Hao Y."/>
            <person name="Liao X.Y."/>
            <person name="Jiang Y.T."/>
            <person name="Sun W.H."/>
            <person name="Chen J."/>
            <person name="Chen Y.Q."/>
            <person name="Ai Y."/>
            <person name="Zhai J.W."/>
            <person name="Wu S.S."/>
            <person name="Zhou Z."/>
            <person name="Hsiao Y.Y."/>
            <person name="Wu W.L."/>
            <person name="Chen Y.Y."/>
            <person name="Lin Y.F."/>
            <person name="Hsu J.L."/>
            <person name="Li C.Y."/>
            <person name="Wang Z.W."/>
            <person name="Zhao X."/>
            <person name="Zhong W.Y."/>
            <person name="Ma X.K."/>
            <person name="Ma L."/>
            <person name="Huang J."/>
            <person name="Chen G.Z."/>
            <person name="Huang M.Z."/>
            <person name="Huang L."/>
            <person name="Peng D.H."/>
            <person name="Luo Y.B."/>
            <person name="Zou S.Q."/>
            <person name="Chen S.P."/>
            <person name="Lan S."/>
            <person name="Tsai W.C."/>
            <person name="Van de Peer Y."/>
            <person name="Liu Z.J."/>
        </authorList>
    </citation>
    <scope>NUCLEOTIDE SEQUENCE [LARGE SCALE GENOMIC DNA]</scope>
    <source>
        <strain evidence="8">Lor287</strain>
    </source>
</reference>
<dbReference type="Gene3D" id="3.40.50.1360">
    <property type="match status" value="1"/>
</dbReference>
<name>A0AAP0C2S9_9ASPA</name>